<evidence type="ECO:0000256" key="4">
    <source>
        <dbReference type="ARBA" id="ARBA00005756"/>
    </source>
</evidence>
<evidence type="ECO:0000256" key="9">
    <source>
        <dbReference type="ARBA" id="ARBA00040857"/>
    </source>
</evidence>
<dbReference type="AlphaFoldDB" id="A0AAJ7V3F2"/>
<reference evidence="13" key="1">
    <citation type="submission" date="2025-08" db="UniProtKB">
        <authorList>
            <consortium name="RefSeq"/>
        </authorList>
    </citation>
    <scope>IDENTIFICATION</scope>
    <source>
        <tissue evidence="13">Brain</tissue>
    </source>
</reference>
<dbReference type="GO" id="GO:0008360">
    <property type="term" value="P:regulation of cell shape"/>
    <property type="evidence" value="ECO:0007669"/>
    <property type="project" value="InterPro"/>
</dbReference>
<feature type="region of interest" description="Disordered" evidence="11">
    <location>
        <begin position="544"/>
        <end position="572"/>
    </location>
</feature>
<evidence type="ECO:0000256" key="2">
    <source>
        <dbReference type="ARBA" id="ARBA00004496"/>
    </source>
</evidence>
<evidence type="ECO:0000256" key="3">
    <source>
        <dbReference type="ARBA" id="ARBA00004552"/>
    </source>
</evidence>
<feature type="region of interest" description="Disordered" evidence="11">
    <location>
        <begin position="370"/>
        <end position="400"/>
    </location>
</feature>
<evidence type="ECO:0000256" key="5">
    <source>
        <dbReference type="ARBA" id="ARBA00022490"/>
    </source>
</evidence>
<evidence type="ECO:0000256" key="10">
    <source>
        <dbReference type="SAM" id="Coils"/>
    </source>
</evidence>
<feature type="coiled-coil region" evidence="10">
    <location>
        <begin position="17"/>
        <end position="44"/>
    </location>
</feature>
<evidence type="ECO:0000313" key="12">
    <source>
        <dbReference type="Proteomes" id="UP000694890"/>
    </source>
</evidence>
<dbReference type="InterPro" id="IPR004965">
    <property type="entry name" value="Paralemmin"/>
</dbReference>
<evidence type="ECO:0000256" key="1">
    <source>
        <dbReference type="ARBA" id="ARBA00004279"/>
    </source>
</evidence>
<proteinExistence type="inferred from homology"/>
<organism evidence="12 13">
    <name type="scientific">Lates calcarifer</name>
    <name type="common">Barramundi</name>
    <name type="synonym">Holocentrus calcarifer</name>
    <dbReference type="NCBI Taxonomy" id="8187"/>
    <lineage>
        <taxon>Eukaryota</taxon>
        <taxon>Metazoa</taxon>
        <taxon>Chordata</taxon>
        <taxon>Craniata</taxon>
        <taxon>Vertebrata</taxon>
        <taxon>Euteleostomi</taxon>
        <taxon>Actinopterygii</taxon>
        <taxon>Neopterygii</taxon>
        <taxon>Teleostei</taxon>
        <taxon>Neoteleostei</taxon>
        <taxon>Acanthomorphata</taxon>
        <taxon>Carangaria</taxon>
        <taxon>Carangaria incertae sedis</taxon>
        <taxon>Centropomidae</taxon>
        <taxon>Lates</taxon>
    </lineage>
</organism>
<protein>
    <recommendedName>
        <fullName evidence="9">Palmdelphin</fullName>
    </recommendedName>
</protein>
<comment type="similarity">
    <text evidence="4">Belongs to the paralemmin family.</text>
</comment>
<dbReference type="Proteomes" id="UP000694890">
    <property type="component" value="Linkage group LG4"/>
</dbReference>
<dbReference type="PANTHER" id="PTHR46881:SF1">
    <property type="entry name" value="PALMDELPHIN"/>
    <property type="match status" value="1"/>
</dbReference>
<dbReference type="CTD" id="559824"/>
<feature type="compositionally biased region" description="Basic and acidic residues" evidence="11">
    <location>
        <begin position="556"/>
        <end position="566"/>
    </location>
</feature>
<feature type="region of interest" description="Disordered" evidence="11">
    <location>
        <begin position="304"/>
        <end position="324"/>
    </location>
</feature>
<dbReference type="GO" id="GO:0043197">
    <property type="term" value="C:dendritic spine"/>
    <property type="evidence" value="ECO:0007669"/>
    <property type="project" value="UniProtKB-SubCell"/>
</dbReference>
<dbReference type="Pfam" id="PF03285">
    <property type="entry name" value="Paralemmin"/>
    <property type="match status" value="1"/>
</dbReference>
<name>A0AAJ7V3F2_LATCA</name>
<evidence type="ECO:0000313" key="13">
    <source>
        <dbReference type="RefSeq" id="XP_018535162.1"/>
    </source>
</evidence>
<evidence type="ECO:0000256" key="6">
    <source>
        <dbReference type="ARBA" id="ARBA00023018"/>
    </source>
</evidence>
<evidence type="ECO:0000256" key="7">
    <source>
        <dbReference type="ARBA" id="ARBA00023054"/>
    </source>
</evidence>
<dbReference type="GeneID" id="108885342"/>
<comment type="subcellular location">
    <subcellularLocation>
        <location evidence="1">Cell projection</location>
        <location evidence="1">Dendrite</location>
    </subcellularLocation>
    <subcellularLocation>
        <location evidence="3">Cell projection</location>
        <location evidence="3">Dendritic spine</location>
    </subcellularLocation>
    <subcellularLocation>
        <location evidence="2">Cytoplasm</location>
    </subcellularLocation>
</comment>
<accession>A0AAJ7V3F2</accession>
<keyword evidence="6" id="KW-0770">Synapse</keyword>
<dbReference type="RefSeq" id="XP_018535162.1">
    <property type="nucleotide sequence ID" value="XM_018679646.1"/>
</dbReference>
<keyword evidence="5" id="KW-0963">Cytoplasm</keyword>
<sequence>MEECDLLKERLQAITEKHRIQEDIRQKKLELDQEKLKLQHLKKKALREQWLLQDSASHNAADSQQRQSLLSDQQQTRALQLNIHRIEMEVEYLEREESMISTNESFILNRLRAVEKSPEEIIKEAQENFSPEPLQMTTVFPDVPQSISPPANNHTEPNTPRQTLFAMEINVTKNLVTGESTVLSTAAVPPEELNQHTGLKVYDDGRKCVYALNSQEDSHDQTSVTELSASEVKQLLRSATAHRQVNYQNYHQNPSRKEEHCFYDHPDERGKVEGRDLRNQGGHYSDHILSNNTAEKDLKWQKKPQGEYRYGHQESHHNRQEERHNQGNLMEAHRLGDHKGAGFHYGKQKDHHYSSYQVRRCHSVQEKWPSAHHSNGVIRSNSGVNGGRPNGCPPPRSHDQEAMSAYQSQLCYTPANYIPLSDYISVDEEQLYCYNPPSYQSCSQTGNSHNQSAPLYSGPTHCDRVPSPLYGDDTPYTILNTIETTEPITAIFMGFQTAQDDSGRGQEFEGSLKAELVIIEDYEENGEANNLKEKKNHAQLGVSTYSTESAANGRGGRVEGQGDRRVGPPVKKIQKKHKPCCTIC</sequence>
<keyword evidence="8" id="KW-0966">Cell projection</keyword>
<evidence type="ECO:0000256" key="11">
    <source>
        <dbReference type="SAM" id="MobiDB-lite"/>
    </source>
</evidence>
<dbReference type="GO" id="GO:0005737">
    <property type="term" value="C:cytoplasm"/>
    <property type="evidence" value="ECO:0007669"/>
    <property type="project" value="UniProtKB-SubCell"/>
</dbReference>
<dbReference type="GO" id="GO:0016020">
    <property type="term" value="C:membrane"/>
    <property type="evidence" value="ECO:0007669"/>
    <property type="project" value="InterPro"/>
</dbReference>
<keyword evidence="7 10" id="KW-0175">Coiled coil</keyword>
<gene>
    <name evidence="13" type="primary">palmda</name>
</gene>
<dbReference type="PANTHER" id="PTHR46881">
    <property type="entry name" value="PALMDELPHIN"/>
    <property type="match status" value="1"/>
</dbReference>
<evidence type="ECO:0000256" key="8">
    <source>
        <dbReference type="ARBA" id="ARBA00023273"/>
    </source>
</evidence>
<dbReference type="KEGG" id="lcf:108885342"/>